<dbReference type="SUPFAM" id="SSF52317">
    <property type="entry name" value="Class I glutamine amidotransferase-like"/>
    <property type="match status" value="1"/>
</dbReference>
<dbReference type="Gene3D" id="3.40.50.880">
    <property type="match status" value="1"/>
</dbReference>
<evidence type="ECO:0000259" key="1">
    <source>
        <dbReference type="Pfam" id="PF00117"/>
    </source>
</evidence>
<dbReference type="HOGENOM" id="CLU_054974_3_1_5"/>
<dbReference type="RefSeq" id="WP_015927401.1">
    <property type="nucleotide sequence ID" value="NC_011894.1"/>
</dbReference>
<dbReference type="GO" id="GO:0005829">
    <property type="term" value="C:cytosol"/>
    <property type="evidence" value="ECO:0007669"/>
    <property type="project" value="TreeGrafter"/>
</dbReference>
<dbReference type="PROSITE" id="PS51273">
    <property type="entry name" value="GATASE_TYPE_1"/>
    <property type="match status" value="1"/>
</dbReference>
<dbReference type="OrthoDB" id="9813383at2"/>
<dbReference type="eggNOG" id="COG0518">
    <property type="taxonomic scope" value="Bacteria"/>
</dbReference>
<dbReference type="InterPro" id="IPR017926">
    <property type="entry name" value="GATASE"/>
</dbReference>
<evidence type="ECO:0000313" key="3">
    <source>
        <dbReference type="Proteomes" id="UP000008207"/>
    </source>
</evidence>
<dbReference type="Proteomes" id="UP000008207">
    <property type="component" value="Chromosome"/>
</dbReference>
<dbReference type="STRING" id="460265.Mnod_0664"/>
<name>B8IDX4_METNO</name>
<keyword evidence="3" id="KW-1185">Reference proteome</keyword>
<dbReference type="Pfam" id="PF00117">
    <property type="entry name" value="GATase"/>
    <property type="match status" value="1"/>
</dbReference>
<dbReference type="NCBIfam" id="NF005072">
    <property type="entry name" value="PRK06490.1"/>
    <property type="match status" value="1"/>
</dbReference>
<proteinExistence type="predicted"/>
<evidence type="ECO:0000313" key="2">
    <source>
        <dbReference type="EMBL" id="ACL55696.1"/>
    </source>
</evidence>
<keyword evidence="2" id="KW-0315">Glutamine amidotransferase</keyword>
<feature type="domain" description="Glutamine amidotransferase" evidence="1">
    <location>
        <begin position="32"/>
        <end position="192"/>
    </location>
</feature>
<dbReference type="InterPro" id="IPR044992">
    <property type="entry name" value="ChyE-like"/>
</dbReference>
<dbReference type="InterPro" id="IPR029062">
    <property type="entry name" value="Class_I_gatase-like"/>
</dbReference>
<dbReference type="PANTHER" id="PTHR42695">
    <property type="entry name" value="GLUTAMINE AMIDOTRANSFERASE YLR126C-RELATED"/>
    <property type="match status" value="1"/>
</dbReference>
<dbReference type="PANTHER" id="PTHR42695:SF5">
    <property type="entry name" value="GLUTAMINE AMIDOTRANSFERASE YLR126C-RELATED"/>
    <property type="match status" value="1"/>
</dbReference>
<dbReference type="CDD" id="cd01741">
    <property type="entry name" value="GATase1_1"/>
    <property type="match status" value="1"/>
</dbReference>
<reference evidence="2 3" key="1">
    <citation type="submission" date="2009-01" db="EMBL/GenBank/DDBJ databases">
        <title>Complete sequence of chromosome of Methylobacterium nodulans ORS 2060.</title>
        <authorList>
            <consortium name="US DOE Joint Genome Institute"/>
            <person name="Lucas S."/>
            <person name="Copeland A."/>
            <person name="Lapidus A."/>
            <person name="Glavina del Rio T."/>
            <person name="Dalin E."/>
            <person name="Tice H."/>
            <person name="Bruce D."/>
            <person name="Goodwin L."/>
            <person name="Pitluck S."/>
            <person name="Sims D."/>
            <person name="Brettin T."/>
            <person name="Detter J.C."/>
            <person name="Han C."/>
            <person name="Larimer F."/>
            <person name="Land M."/>
            <person name="Hauser L."/>
            <person name="Kyrpides N."/>
            <person name="Ivanova N."/>
            <person name="Marx C.J."/>
            <person name="Richardson P."/>
        </authorList>
    </citation>
    <scope>NUCLEOTIDE SEQUENCE [LARGE SCALE GENOMIC DNA]</scope>
    <source>
        <strain evidence="3">LMG 21967 / CNCM I-2342 / ORS 2060</strain>
    </source>
</reference>
<dbReference type="AlphaFoldDB" id="B8IDX4"/>
<organism evidence="2 3">
    <name type="scientific">Methylobacterium nodulans (strain LMG 21967 / CNCM I-2342 / ORS 2060)</name>
    <dbReference type="NCBI Taxonomy" id="460265"/>
    <lineage>
        <taxon>Bacteria</taxon>
        <taxon>Pseudomonadati</taxon>
        <taxon>Pseudomonadota</taxon>
        <taxon>Alphaproteobacteria</taxon>
        <taxon>Hyphomicrobiales</taxon>
        <taxon>Methylobacteriaceae</taxon>
        <taxon>Methylobacterium</taxon>
    </lineage>
</organism>
<keyword evidence="2" id="KW-0808">Transferase</keyword>
<dbReference type="GO" id="GO:0016740">
    <property type="term" value="F:transferase activity"/>
    <property type="evidence" value="ECO:0007669"/>
    <property type="project" value="UniProtKB-KW"/>
</dbReference>
<dbReference type="KEGG" id="mno:Mnod_0664"/>
<dbReference type="EMBL" id="CP001349">
    <property type="protein sequence ID" value="ACL55696.1"/>
    <property type="molecule type" value="Genomic_DNA"/>
</dbReference>
<sequence>MSAAGGTMPAKKPVLIVLHQEQSTPGRVGRLLQERGHALDIRRPRFGDPLPETLERHAGAMIFGGPMSANDPDDFVRREIDWIRRPLAEEKPFLGLCLGAQMLAKCCGATVCPHPEGRAEIGYYPLLPTEAGRSFAGEIGQPWPSHVYHWHREGFTCPAGGATLATGDDFPTQAIRVGPAAFGLQFHPEVTHAMLCRWTVRAAERLALPGAQDRVRQLEGRYMHDPQVARWLDAFLDHWLALGT</sequence>
<gene>
    <name evidence="2" type="ordered locus">Mnod_0664</name>
</gene>
<protein>
    <submittedName>
        <fullName evidence="2">Glutamine amidotransferase class-I</fullName>
    </submittedName>
</protein>
<accession>B8IDX4</accession>